<feature type="region of interest" description="Disordered" evidence="1">
    <location>
        <begin position="73"/>
        <end position="118"/>
    </location>
</feature>
<keyword evidence="3" id="KW-1185">Reference proteome</keyword>
<dbReference type="VEuPathDB" id="FungiDB:CC1G_14720"/>
<dbReference type="Proteomes" id="UP000001861">
    <property type="component" value="Unassembled WGS sequence"/>
</dbReference>
<sequence length="231" mass="26352">MRPMQPDNRFEMLRARMPFLARGLLIQLHRLIYFAKGSERRRSLRAVGQDKTWITPSPSKFQAQDVRNMCRTRTGTSWSGQVRSSVKDNSEPIQAQAPESKGKGNLRKFQSNSTHRTVPPQVSNLIAHQMMYVRTFCAGPVSFGGAMVVTPVDGRSNSQVHSKTINSIIHDGIDSESQVYRLKKSFEIPLTRFRNLRFHANSQITGTPYQATWEERVHIWSERCDHATPSP</sequence>
<evidence type="ECO:0000256" key="1">
    <source>
        <dbReference type="SAM" id="MobiDB-lite"/>
    </source>
</evidence>
<dbReference type="EMBL" id="AACS02000005">
    <property type="protein sequence ID" value="EFI27797.1"/>
    <property type="molecule type" value="Genomic_DNA"/>
</dbReference>
<organism evidence="2 3">
    <name type="scientific">Coprinopsis cinerea (strain Okayama-7 / 130 / ATCC MYA-4618 / FGSC 9003)</name>
    <name type="common">Inky cap fungus</name>
    <name type="synonym">Hormographiella aspergillata</name>
    <dbReference type="NCBI Taxonomy" id="240176"/>
    <lineage>
        <taxon>Eukaryota</taxon>
        <taxon>Fungi</taxon>
        <taxon>Dikarya</taxon>
        <taxon>Basidiomycota</taxon>
        <taxon>Agaricomycotina</taxon>
        <taxon>Agaricomycetes</taxon>
        <taxon>Agaricomycetidae</taxon>
        <taxon>Agaricales</taxon>
        <taxon>Agaricineae</taxon>
        <taxon>Psathyrellaceae</taxon>
        <taxon>Coprinopsis</taxon>
    </lineage>
</organism>
<reference evidence="2 3" key="1">
    <citation type="journal article" date="2010" name="Proc. Natl. Acad. Sci. U.S.A.">
        <title>Insights into evolution of multicellular fungi from the assembled chromosomes of the mushroom Coprinopsis cinerea (Coprinus cinereus).</title>
        <authorList>
            <person name="Stajich J.E."/>
            <person name="Wilke S.K."/>
            <person name="Ahren D."/>
            <person name="Au C.H."/>
            <person name="Birren B.W."/>
            <person name="Borodovsky M."/>
            <person name="Burns C."/>
            <person name="Canback B."/>
            <person name="Casselton L.A."/>
            <person name="Cheng C.K."/>
            <person name="Deng J."/>
            <person name="Dietrich F.S."/>
            <person name="Fargo D.C."/>
            <person name="Farman M.L."/>
            <person name="Gathman A.C."/>
            <person name="Goldberg J."/>
            <person name="Guigo R."/>
            <person name="Hoegger P.J."/>
            <person name="Hooker J.B."/>
            <person name="Huggins A."/>
            <person name="James T.Y."/>
            <person name="Kamada T."/>
            <person name="Kilaru S."/>
            <person name="Kodira C."/>
            <person name="Kues U."/>
            <person name="Kupfer D."/>
            <person name="Kwan H.S."/>
            <person name="Lomsadze A."/>
            <person name="Li W."/>
            <person name="Lilly W.W."/>
            <person name="Ma L.J."/>
            <person name="Mackey A.J."/>
            <person name="Manning G."/>
            <person name="Martin F."/>
            <person name="Muraguchi H."/>
            <person name="Natvig D.O."/>
            <person name="Palmerini H."/>
            <person name="Ramesh M.A."/>
            <person name="Rehmeyer C.J."/>
            <person name="Roe B.A."/>
            <person name="Shenoy N."/>
            <person name="Stanke M."/>
            <person name="Ter-Hovhannisyan V."/>
            <person name="Tunlid A."/>
            <person name="Velagapudi R."/>
            <person name="Vision T.J."/>
            <person name="Zeng Q."/>
            <person name="Zolan M.E."/>
            <person name="Pukkila P.J."/>
        </authorList>
    </citation>
    <scope>NUCLEOTIDE SEQUENCE [LARGE SCALE GENOMIC DNA]</scope>
    <source>
        <strain evidence="3">Okayama-7 / 130 / ATCC MYA-4618 / FGSC 9003</strain>
    </source>
</reference>
<dbReference type="KEGG" id="cci:CC1G_14720"/>
<comment type="caution">
    <text evidence="2">The sequence shown here is derived from an EMBL/GenBank/DDBJ whole genome shotgun (WGS) entry which is preliminary data.</text>
</comment>
<protein>
    <submittedName>
        <fullName evidence="2">Uncharacterized protein</fullName>
    </submittedName>
</protein>
<accession>D6RN09</accession>
<feature type="compositionally biased region" description="Polar residues" evidence="1">
    <location>
        <begin position="73"/>
        <end position="84"/>
    </location>
</feature>
<dbReference type="AlphaFoldDB" id="D6RN09"/>
<proteinExistence type="predicted"/>
<dbReference type="GeneID" id="9378351"/>
<dbReference type="HOGENOM" id="CLU_1199754_0_0_1"/>
<name>D6RN09_COPC7</name>
<dbReference type="RefSeq" id="XP_002911291.1">
    <property type="nucleotide sequence ID" value="XM_002911245.1"/>
</dbReference>
<dbReference type="InParanoid" id="D6RN09"/>
<evidence type="ECO:0000313" key="2">
    <source>
        <dbReference type="EMBL" id="EFI27797.1"/>
    </source>
</evidence>
<evidence type="ECO:0000313" key="3">
    <source>
        <dbReference type="Proteomes" id="UP000001861"/>
    </source>
</evidence>
<feature type="compositionally biased region" description="Polar residues" evidence="1">
    <location>
        <begin position="108"/>
        <end position="118"/>
    </location>
</feature>
<gene>
    <name evidence="2" type="ORF">CC1G_14720</name>
</gene>